<feature type="transmembrane region" description="Helical" evidence="6">
    <location>
        <begin position="295"/>
        <end position="311"/>
    </location>
</feature>
<keyword evidence="2" id="KW-1003">Cell membrane</keyword>
<dbReference type="AlphaFoldDB" id="A0A5Q2QFL9"/>
<feature type="transmembrane region" description="Helical" evidence="6">
    <location>
        <begin position="114"/>
        <end position="137"/>
    </location>
</feature>
<feature type="transmembrane region" description="Helical" evidence="6">
    <location>
        <begin position="149"/>
        <end position="168"/>
    </location>
</feature>
<proteinExistence type="predicted"/>
<name>A0A5Q2QFL9_9GAMM</name>
<dbReference type="EMBL" id="CP045871">
    <property type="protein sequence ID" value="QGG81142.1"/>
    <property type="molecule type" value="Genomic_DNA"/>
</dbReference>
<evidence type="ECO:0000256" key="2">
    <source>
        <dbReference type="ARBA" id="ARBA00022475"/>
    </source>
</evidence>
<dbReference type="RefSeq" id="WP_153714645.1">
    <property type="nucleotide sequence ID" value="NZ_CP045871.1"/>
</dbReference>
<evidence type="ECO:0000256" key="3">
    <source>
        <dbReference type="ARBA" id="ARBA00022692"/>
    </source>
</evidence>
<keyword evidence="8" id="KW-1185">Reference proteome</keyword>
<feature type="transmembrane region" description="Helical" evidence="6">
    <location>
        <begin position="197"/>
        <end position="215"/>
    </location>
</feature>
<feature type="transmembrane region" description="Helical" evidence="6">
    <location>
        <begin position="57"/>
        <end position="80"/>
    </location>
</feature>
<accession>A0A5Q2QFL9</accession>
<dbReference type="GO" id="GO:0022857">
    <property type="term" value="F:transmembrane transporter activity"/>
    <property type="evidence" value="ECO:0007669"/>
    <property type="project" value="InterPro"/>
</dbReference>
<dbReference type="Pfam" id="PF02653">
    <property type="entry name" value="BPD_transp_2"/>
    <property type="match status" value="1"/>
</dbReference>
<dbReference type="OrthoDB" id="9809785at2"/>
<keyword evidence="5 6" id="KW-0472">Membrane</keyword>
<feature type="transmembrane region" description="Helical" evidence="6">
    <location>
        <begin position="12"/>
        <end position="37"/>
    </location>
</feature>
<feature type="transmembrane region" description="Helical" evidence="6">
    <location>
        <begin position="323"/>
        <end position="342"/>
    </location>
</feature>
<evidence type="ECO:0000313" key="8">
    <source>
        <dbReference type="Proteomes" id="UP000388235"/>
    </source>
</evidence>
<dbReference type="InterPro" id="IPR001851">
    <property type="entry name" value="ABC_transp_permease"/>
</dbReference>
<dbReference type="CDD" id="cd06580">
    <property type="entry name" value="TM_PBP1_transp_TpRbsC_like"/>
    <property type="match status" value="1"/>
</dbReference>
<feature type="transmembrane region" description="Helical" evidence="6">
    <location>
        <begin position="92"/>
        <end position="108"/>
    </location>
</feature>
<organism evidence="7 8">
    <name type="scientific">Litorivicinus lipolyticus</name>
    <dbReference type="NCBI Taxonomy" id="418701"/>
    <lineage>
        <taxon>Bacteria</taxon>
        <taxon>Pseudomonadati</taxon>
        <taxon>Pseudomonadota</taxon>
        <taxon>Gammaproteobacteria</taxon>
        <taxon>Oceanospirillales</taxon>
        <taxon>Litorivicinaceae</taxon>
        <taxon>Litorivicinus</taxon>
    </lineage>
</organism>
<dbReference type="KEGG" id="llp:GH975_11435"/>
<protein>
    <submittedName>
        <fullName evidence="7">ABC transporter permease</fullName>
    </submittedName>
</protein>
<feature type="transmembrane region" description="Helical" evidence="6">
    <location>
        <begin position="268"/>
        <end position="288"/>
    </location>
</feature>
<evidence type="ECO:0000256" key="4">
    <source>
        <dbReference type="ARBA" id="ARBA00022989"/>
    </source>
</evidence>
<gene>
    <name evidence="7" type="ORF">GH975_11435</name>
</gene>
<keyword evidence="4 6" id="KW-1133">Transmembrane helix</keyword>
<comment type="subcellular location">
    <subcellularLocation>
        <location evidence="1">Cell inner membrane</location>
        <topology evidence="1">Multi-pass membrane protein</topology>
    </subcellularLocation>
</comment>
<dbReference type="GO" id="GO:0005886">
    <property type="term" value="C:plasma membrane"/>
    <property type="evidence" value="ECO:0007669"/>
    <property type="project" value="UniProtKB-SubCell"/>
</dbReference>
<keyword evidence="3 6" id="KW-0812">Transmembrane</keyword>
<evidence type="ECO:0000256" key="1">
    <source>
        <dbReference type="ARBA" id="ARBA00004429"/>
    </source>
</evidence>
<evidence type="ECO:0000313" key="7">
    <source>
        <dbReference type="EMBL" id="QGG81142.1"/>
    </source>
</evidence>
<dbReference type="PANTHER" id="PTHR47089:SF1">
    <property type="entry name" value="GUANOSINE ABC TRANSPORTER PERMEASE PROTEIN NUPP"/>
    <property type="match status" value="1"/>
</dbReference>
<evidence type="ECO:0000256" key="6">
    <source>
        <dbReference type="SAM" id="Phobius"/>
    </source>
</evidence>
<sequence length="353" mass="37824">MIVLEPWETRRAWLDWASPFIAIALTLIGGGIMFWVLGESPIEALRVFFVQPLTSVYGVSELLLKATPLILIGIGLSLGFRAGVWNIGAEGQLVMGGVFGGAMALALYDVESVWVIPAMMLAGIVGGALWGAIPALLKTRFNTNEILSSLMLTYVAGLFLSLMVHGPLKDPDGYNFPESRLFHDAALMPVLFEQGRAHLGFIMALIIAPITTFLLSRHMLGFQLRVQGVAPNAARFAGFSSKRLVWLSFVLGGALAGLAGMMEVSGSVGQLVPVISPGYGFTAIIVAFLGRLNPLGVVPAGLLMALSYMGGETAQIELGLPNAVTGVFQGMLLFFLLSTAVISDYRIRWRPRA</sequence>
<reference evidence="7 8" key="1">
    <citation type="submission" date="2019-11" db="EMBL/GenBank/DDBJ databases">
        <authorList>
            <person name="Khan S.A."/>
            <person name="Jeon C.O."/>
            <person name="Chun B.H."/>
        </authorList>
    </citation>
    <scope>NUCLEOTIDE SEQUENCE [LARGE SCALE GENOMIC DNA]</scope>
    <source>
        <strain evidence="7 8">IMCC 1097</strain>
    </source>
</reference>
<dbReference type="PANTHER" id="PTHR47089">
    <property type="entry name" value="ABC TRANSPORTER, PERMEASE PROTEIN"/>
    <property type="match status" value="1"/>
</dbReference>
<dbReference type="Proteomes" id="UP000388235">
    <property type="component" value="Chromosome"/>
</dbReference>
<evidence type="ECO:0000256" key="5">
    <source>
        <dbReference type="ARBA" id="ARBA00023136"/>
    </source>
</evidence>
<feature type="transmembrane region" description="Helical" evidence="6">
    <location>
        <begin position="244"/>
        <end position="262"/>
    </location>
</feature>